<comment type="function">
    <text evidence="7">May be involved in iron transport and iron homeostasis.</text>
</comment>
<evidence type="ECO:0000256" key="8">
    <source>
        <dbReference type="SAM" id="MobiDB-lite"/>
    </source>
</evidence>
<sequence>MSSEGPSLLEEDELAQENDENQAEEVQKTRVDEGTVAPMEGSGDPSQGSGDPIQTEVVSPGGTPGRKRFNVDDIVAWLKSYAFFVYSSQALSAWGDRMWSFAVGLYLVEIDDSLRLTATYGLSLTASVFFFGAVVGRAVDKTSRLRAIQISLFLQNSFVTVNAVLMVLLLQYQVKSGAGFVYGLVQLLIILVGVCAKLSSVAEKIAVQKDWIVVIAGENKEYLAAMNASIRRIDLTVNILAPIVVGWIMSFASMKIAGIFIASWNIVSMFVEYFLLWNVYKRVPALAEKKILKRATDQTSSSDGETSTVEGQTQFKKVKWNPFSAILGWLQTTYDGLKIYYSYQIFWAAFGLACLYMTVMGFDTVTTGYGYALGVPEYILGIFRALGSAAGIIGTIMFVFLRKRVGIVRSGLYALSIQITFLTLCVGSVFAPGSPFDPRFLQTQRMSGNNETCVLVESQDVESHMSAGLFFGGMILSRMGLWAFDLVTSQQIQEAIAEEHRGIFNGIQNSFQGSFDMIHFVLVIGLPCPESFGYLIFASFAFVCTGGVMYAIYSYKQRGHILPHQLKECLPSESSQRSRLRGA</sequence>
<dbReference type="CDD" id="cd17480">
    <property type="entry name" value="MFS_SLC40A1_like"/>
    <property type="match status" value="1"/>
</dbReference>
<dbReference type="Pfam" id="PF06963">
    <property type="entry name" value="FPN1"/>
    <property type="match status" value="1"/>
</dbReference>
<evidence type="ECO:0000313" key="9">
    <source>
        <dbReference type="EMBL" id="KAJ8024935.1"/>
    </source>
</evidence>
<feature type="transmembrane region" description="Helical" evidence="7">
    <location>
        <begin position="339"/>
        <end position="358"/>
    </location>
</feature>
<dbReference type="EMBL" id="JAIZAY010000018">
    <property type="protein sequence ID" value="KAJ8024935.1"/>
    <property type="molecule type" value="Genomic_DNA"/>
</dbReference>
<dbReference type="SUPFAM" id="SSF103473">
    <property type="entry name" value="MFS general substrate transporter"/>
    <property type="match status" value="1"/>
</dbReference>
<keyword evidence="6 7" id="KW-0472">Membrane</keyword>
<keyword evidence="10" id="KW-1185">Reference proteome</keyword>
<feature type="transmembrane region" description="Helical" evidence="7">
    <location>
        <begin position="180"/>
        <end position="199"/>
    </location>
</feature>
<accession>A0A9Q1BFS0</accession>
<evidence type="ECO:0000256" key="1">
    <source>
        <dbReference type="ARBA" id="ARBA00004141"/>
    </source>
</evidence>
<feature type="transmembrane region" description="Helical" evidence="7">
    <location>
        <begin position="114"/>
        <end position="139"/>
    </location>
</feature>
<organism evidence="9 10">
    <name type="scientific">Holothuria leucospilota</name>
    <name type="common">Black long sea cucumber</name>
    <name type="synonym">Mertensiothuria leucospilota</name>
    <dbReference type="NCBI Taxonomy" id="206669"/>
    <lineage>
        <taxon>Eukaryota</taxon>
        <taxon>Metazoa</taxon>
        <taxon>Echinodermata</taxon>
        <taxon>Eleutherozoa</taxon>
        <taxon>Echinozoa</taxon>
        <taxon>Holothuroidea</taxon>
        <taxon>Aspidochirotacea</taxon>
        <taxon>Aspidochirotida</taxon>
        <taxon>Holothuriidae</taxon>
        <taxon>Holothuria</taxon>
    </lineage>
</organism>
<gene>
    <name evidence="9" type="ORF">HOLleu_34997</name>
</gene>
<keyword evidence="3 7" id="KW-0813">Transport</keyword>
<feature type="transmembrane region" description="Helical" evidence="7">
    <location>
        <begin position="412"/>
        <end position="431"/>
    </location>
</feature>
<feature type="transmembrane region" description="Helical" evidence="7">
    <location>
        <begin position="151"/>
        <end position="174"/>
    </location>
</feature>
<protein>
    <recommendedName>
        <fullName evidence="7">Solute carrier family 40 member</fullName>
    </recommendedName>
</protein>
<feature type="transmembrane region" description="Helical" evidence="7">
    <location>
        <begin position="235"/>
        <end position="253"/>
    </location>
</feature>
<evidence type="ECO:0000256" key="5">
    <source>
        <dbReference type="ARBA" id="ARBA00022989"/>
    </source>
</evidence>
<reference evidence="9" key="1">
    <citation type="submission" date="2021-10" db="EMBL/GenBank/DDBJ databases">
        <title>Tropical sea cucumber genome reveals ecological adaptation and Cuvierian tubules defense mechanism.</title>
        <authorList>
            <person name="Chen T."/>
        </authorList>
    </citation>
    <scope>NUCLEOTIDE SEQUENCE</scope>
    <source>
        <strain evidence="9">Nanhai2018</strain>
        <tissue evidence="9">Muscle</tissue>
    </source>
</reference>
<evidence type="ECO:0000256" key="4">
    <source>
        <dbReference type="ARBA" id="ARBA00022692"/>
    </source>
</evidence>
<feature type="transmembrane region" description="Helical" evidence="7">
    <location>
        <begin position="532"/>
        <end position="553"/>
    </location>
</feature>
<evidence type="ECO:0000256" key="6">
    <source>
        <dbReference type="ARBA" id="ARBA00023136"/>
    </source>
</evidence>
<feature type="compositionally biased region" description="Acidic residues" evidence="8">
    <location>
        <begin position="9"/>
        <end position="23"/>
    </location>
</feature>
<keyword evidence="5 7" id="KW-1133">Transmembrane helix</keyword>
<dbReference type="InterPro" id="IPR009716">
    <property type="entry name" value="Ferroportin-1"/>
</dbReference>
<dbReference type="AlphaFoldDB" id="A0A9Q1BFS0"/>
<evidence type="ECO:0000256" key="3">
    <source>
        <dbReference type="ARBA" id="ARBA00022448"/>
    </source>
</evidence>
<dbReference type="PANTHER" id="PTHR11660:SF57">
    <property type="entry name" value="SOLUTE CARRIER FAMILY 40 MEMBER"/>
    <property type="match status" value="1"/>
</dbReference>
<feature type="compositionally biased region" description="Low complexity" evidence="8">
    <location>
        <begin position="41"/>
        <end position="52"/>
    </location>
</feature>
<proteinExistence type="inferred from homology"/>
<name>A0A9Q1BFS0_HOLLE</name>
<dbReference type="OrthoDB" id="648861at2759"/>
<comment type="caution">
    <text evidence="7">Lacks conserved residue(s) required for the propagation of feature annotation.</text>
</comment>
<evidence type="ECO:0000256" key="7">
    <source>
        <dbReference type="RuleBase" id="RU365065"/>
    </source>
</evidence>
<keyword evidence="7" id="KW-0406">Ion transport</keyword>
<dbReference type="GO" id="GO:0016020">
    <property type="term" value="C:membrane"/>
    <property type="evidence" value="ECO:0007669"/>
    <property type="project" value="UniProtKB-SubCell"/>
</dbReference>
<comment type="similarity">
    <text evidence="2 7">Belongs to the ferroportin (FP) (TC 2.A.100) family. SLC40A subfamily.</text>
</comment>
<dbReference type="GO" id="GO:0005381">
    <property type="term" value="F:iron ion transmembrane transporter activity"/>
    <property type="evidence" value="ECO:0007669"/>
    <property type="project" value="UniProtKB-UniRule"/>
</dbReference>
<feature type="transmembrane region" description="Helical" evidence="7">
    <location>
        <begin position="378"/>
        <end position="400"/>
    </location>
</feature>
<feature type="transmembrane region" description="Helical" evidence="7">
    <location>
        <begin position="259"/>
        <end position="280"/>
    </location>
</feature>
<evidence type="ECO:0000313" key="10">
    <source>
        <dbReference type="Proteomes" id="UP001152320"/>
    </source>
</evidence>
<keyword evidence="4 7" id="KW-0812">Transmembrane</keyword>
<dbReference type="Proteomes" id="UP001152320">
    <property type="component" value="Chromosome 18"/>
</dbReference>
<feature type="region of interest" description="Disordered" evidence="8">
    <location>
        <begin position="1"/>
        <end position="64"/>
    </location>
</feature>
<comment type="subcellular location">
    <subcellularLocation>
        <location evidence="1 7">Membrane</location>
        <topology evidence="1 7">Multi-pass membrane protein</topology>
    </subcellularLocation>
</comment>
<dbReference type="InterPro" id="IPR036259">
    <property type="entry name" value="MFS_trans_sf"/>
</dbReference>
<comment type="caution">
    <text evidence="9">The sequence shown here is derived from an EMBL/GenBank/DDBJ whole genome shotgun (WGS) entry which is preliminary data.</text>
</comment>
<evidence type="ECO:0000256" key="2">
    <source>
        <dbReference type="ARBA" id="ARBA00006279"/>
    </source>
</evidence>
<dbReference type="PANTHER" id="PTHR11660">
    <property type="entry name" value="SOLUTE CARRIER FAMILY 40 MEMBER"/>
    <property type="match status" value="1"/>
</dbReference>